<keyword evidence="9" id="KW-0862">Zinc</keyword>
<dbReference type="AlphaFoldDB" id="T1G1S4"/>
<evidence type="ECO:0000259" key="13">
    <source>
        <dbReference type="PROSITE" id="PS50089"/>
    </source>
</evidence>
<dbReference type="eggNOG" id="KOG0800">
    <property type="taxonomic scope" value="Eukaryota"/>
</dbReference>
<dbReference type="FunCoup" id="T1G1S4">
    <property type="interactions" value="276"/>
</dbReference>
<dbReference type="STRING" id="6412.T1G1S4"/>
<evidence type="ECO:0000256" key="9">
    <source>
        <dbReference type="ARBA" id="ARBA00022833"/>
    </source>
</evidence>
<evidence type="ECO:0000256" key="5">
    <source>
        <dbReference type="ARBA" id="ARBA00022692"/>
    </source>
</evidence>
<dbReference type="Pfam" id="PF13639">
    <property type="entry name" value="zf-RING_2"/>
    <property type="match status" value="1"/>
</dbReference>
<dbReference type="GO" id="GO:0016020">
    <property type="term" value="C:membrane"/>
    <property type="evidence" value="ECO:0007669"/>
    <property type="project" value="UniProtKB-SubCell"/>
</dbReference>
<dbReference type="GeneID" id="20215022"/>
<evidence type="ECO:0000256" key="4">
    <source>
        <dbReference type="ARBA" id="ARBA00022679"/>
    </source>
</evidence>
<reference evidence="15" key="3">
    <citation type="submission" date="2015-06" db="UniProtKB">
        <authorList>
            <consortium name="EnsemblMetazoa"/>
        </authorList>
    </citation>
    <scope>IDENTIFICATION</scope>
</reference>
<dbReference type="PANTHER" id="PTHR45977">
    <property type="entry name" value="TARGET OF ERK KINASE MPK-1"/>
    <property type="match status" value="1"/>
</dbReference>
<evidence type="ECO:0000256" key="2">
    <source>
        <dbReference type="ARBA" id="ARBA00004141"/>
    </source>
</evidence>
<keyword evidence="4" id="KW-0808">Transferase</keyword>
<dbReference type="PROSITE" id="PS50089">
    <property type="entry name" value="ZF_RING_2"/>
    <property type="match status" value="1"/>
</dbReference>
<evidence type="ECO:0000256" key="6">
    <source>
        <dbReference type="ARBA" id="ARBA00022723"/>
    </source>
</evidence>
<dbReference type="CTD" id="20215022"/>
<dbReference type="InterPro" id="IPR001841">
    <property type="entry name" value="Znf_RING"/>
</dbReference>
<evidence type="ECO:0000256" key="12">
    <source>
        <dbReference type="PROSITE-ProRule" id="PRU00175"/>
    </source>
</evidence>
<proteinExistence type="predicted"/>
<dbReference type="PANTHER" id="PTHR45977:SF4">
    <property type="entry name" value="RING-TYPE DOMAIN-CONTAINING PROTEIN"/>
    <property type="match status" value="1"/>
</dbReference>
<evidence type="ECO:0000313" key="15">
    <source>
        <dbReference type="EnsemblMetazoa" id="HelroP74541"/>
    </source>
</evidence>
<dbReference type="SUPFAM" id="SSF57850">
    <property type="entry name" value="RING/U-box"/>
    <property type="match status" value="1"/>
</dbReference>
<dbReference type="SMART" id="SM00184">
    <property type="entry name" value="RING"/>
    <property type="match status" value="1"/>
</dbReference>
<protein>
    <recommendedName>
        <fullName evidence="3">RING-type E3 ubiquitin transferase</fullName>
        <ecNumber evidence="3">2.3.2.27</ecNumber>
    </recommendedName>
</protein>
<organism evidence="15 16">
    <name type="scientific">Helobdella robusta</name>
    <name type="common">Californian leech</name>
    <dbReference type="NCBI Taxonomy" id="6412"/>
    <lineage>
        <taxon>Eukaryota</taxon>
        <taxon>Metazoa</taxon>
        <taxon>Spiralia</taxon>
        <taxon>Lophotrochozoa</taxon>
        <taxon>Annelida</taxon>
        <taxon>Clitellata</taxon>
        <taxon>Hirudinea</taxon>
        <taxon>Rhynchobdellida</taxon>
        <taxon>Glossiphoniidae</taxon>
        <taxon>Helobdella</taxon>
    </lineage>
</organism>
<dbReference type="EC" id="2.3.2.27" evidence="3"/>
<evidence type="ECO:0000256" key="1">
    <source>
        <dbReference type="ARBA" id="ARBA00000900"/>
    </source>
</evidence>
<evidence type="ECO:0000313" key="14">
    <source>
        <dbReference type="EMBL" id="ESO08959.1"/>
    </source>
</evidence>
<dbReference type="InParanoid" id="T1G1S4"/>
<dbReference type="GO" id="GO:0008270">
    <property type="term" value="F:zinc ion binding"/>
    <property type="evidence" value="ECO:0007669"/>
    <property type="project" value="UniProtKB-KW"/>
</dbReference>
<reference evidence="16" key="1">
    <citation type="submission" date="2012-12" db="EMBL/GenBank/DDBJ databases">
        <authorList>
            <person name="Hellsten U."/>
            <person name="Grimwood J."/>
            <person name="Chapman J.A."/>
            <person name="Shapiro H."/>
            <person name="Aerts A."/>
            <person name="Otillar R.P."/>
            <person name="Terry A.Y."/>
            <person name="Boore J.L."/>
            <person name="Simakov O."/>
            <person name="Marletaz F."/>
            <person name="Cho S.-J."/>
            <person name="Edsinger-Gonzales E."/>
            <person name="Havlak P."/>
            <person name="Kuo D.-H."/>
            <person name="Larsson T."/>
            <person name="Lv J."/>
            <person name="Arendt D."/>
            <person name="Savage R."/>
            <person name="Osoegawa K."/>
            <person name="de Jong P."/>
            <person name="Lindberg D.R."/>
            <person name="Seaver E.C."/>
            <person name="Weisblat D.A."/>
            <person name="Putnam N.H."/>
            <person name="Grigoriev I.V."/>
            <person name="Rokhsar D.S."/>
        </authorList>
    </citation>
    <scope>NUCLEOTIDE SEQUENCE</scope>
</reference>
<evidence type="ECO:0000256" key="8">
    <source>
        <dbReference type="ARBA" id="ARBA00022786"/>
    </source>
</evidence>
<evidence type="ECO:0000256" key="3">
    <source>
        <dbReference type="ARBA" id="ARBA00012483"/>
    </source>
</evidence>
<comment type="catalytic activity">
    <reaction evidence="1">
        <text>S-ubiquitinyl-[E2 ubiquitin-conjugating enzyme]-L-cysteine + [acceptor protein]-L-lysine = [E2 ubiquitin-conjugating enzyme]-L-cysteine + N(6)-ubiquitinyl-[acceptor protein]-L-lysine.</text>
        <dbReference type="EC" id="2.3.2.27"/>
    </reaction>
</comment>
<keyword evidence="7 12" id="KW-0863">Zinc-finger</keyword>
<dbReference type="EnsemblMetazoa" id="HelroT74541">
    <property type="protein sequence ID" value="HelroP74541"/>
    <property type="gene ID" value="HelroG74541"/>
</dbReference>
<keyword evidence="8" id="KW-0833">Ubl conjugation pathway</keyword>
<dbReference type="OMA" id="PLCCHEL"/>
<dbReference type="RefSeq" id="XP_009012981.1">
    <property type="nucleotide sequence ID" value="XM_009014733.1"/>
</dbReference>
<evidence type="ECO:0000313" key="16">
    <source>
        <dbReference type="Proteomes" id="UP000015101"/>
    </source>
</evidence>
<evidence type="ECO:0000256" key="11">
    <source>
        <dbReference type="ARBA" id="ARBA00023136"/>
    </source>
</evidence>
<accession>T1G1S4</accession>
<dbReference type="GO" id="GO:0061630">
    <property type="term" value="F:ubiquitin protein ligase activity"/>
    <property type="evidence" value="ECO:0007669"/>
    <property type="project" value="UniProtKB-EC"/>
</dbReference>
<keyword evidence="11" id="KW-0472">Membrane</keyword>
<evidence type="ECO:0000256" key="10">
    <source>
        <dbReference type="ARBA" id="ARBA00022989"/>
    </source>
</evidence>
<sequence length="110" mass="13208">MSLYFDEHDCEPLQDGQAPNHMLHLARLVYAKCPICLAEHDERNKILEFPCHHHFHSKCITPWLEKTNSCPLCRHELPTDDKDYEEFKRQKAREKQRKFELETLHDSMFS</sequence>
<keyword evidence="6" id="KW-0479">Metal-binding</keyword>
<comment type="subcellular location">
    <subcellularLocation>
        <location evidence="2">Membrane</location>
        <topology evidence="2">Multi-pass membrane protein</topology>
    </subcellularLocation>
</comment>
<dbReference type="HOGENOM" id="CLU_2173682_0_0_1"/>
<gene>
    <name evidence="15" type="primary">20215022</name>
    <name evidence="14" type="ORF">HELRODRAFT_74541</name>
</gene>
<dbReference type="OrthoDB" id="21204at2759"/>
<keyword evidence="5" id="KW-0812">Transmembrane</keyword>
<dbReference type="EMBL" id="KB096023">
    <property type="protein sequence ID" value="ESO08959.1"/>
    <property type="molecule type" value="Genomic_DNA"/>
</dbReference>
<keyword evidence="10" id="KW-1133">Transmembrane helix</keyword>
<dbReference type="EMBL" id="AMQM01003129">
    <property type="status" value="NOT_ANNOTATED_CDS"/>
    <property type="molecule type" value="Genomic_DNA"/>
</dbReference>
<dbReference type="Proteomes" id="UP000015101">
    <property type="component" value="Unassembled WGS sequence"/>
</dbReference>
<dbReference type="KEGG" id="hro:HELRODRAFT_74541"/>
<dbReference type="InterPro" id="IPR013083">
    <property type="entry name" value="Znf_RING/FYVE/PHD"/>
</dbReference>
<reference evidence="14 16" key="2">
    <citation type="journal article" date="2013" name="Nature">
        <title>Insights into bilaterian evolution from three spiralian genomes.</title>
        <authorList>
            <person name="Simakov O."/>
            <person name="Marletaz F."/>
            <person name="Cho S.J."/>
            <person name="Edsinger-Gonzales E."/>
            <person name="Havlak P."/>
            <person name="Hellsten U."/>
            <person name="Kuo D.H."/>
            <person name="Larsson T."/>
            <person name="Lv J."/>
            <person name="Arendt D."/>
            <person name="Savage R."/>
            <person name="Osoegawa K."/>
            <person name="de Jong P."/>
            <person name="Grimwood J."/>
            <person name="Chapman J.A."/>
            <person name="Shapiro H."/>
            <person name="Aerts A."/>
            <person name="Otillar R.P."/>
            <person name="Terry A.Y."/>
            <person name="Boore J.L."/>
            <person name="Grigoriev I.V."/>
            <person name="Lindberg D.R."/>
            <person name="Seaver E.C."/>
            <person name="Weisblat D.A."/>
            <person name="Putnam N.H."/>
            <person name="Rokhsar D.S."/>
        </authorList>
    </citation>
    <scope>NUCLEOTIDE SEQUENCE</scope>
</reference>
<keyword evidence="16" id="KW-1185">Reference proteome</keyword>
<dbReference type="Gene3D" id="3.30.40.10">
    <property type="entry name" value="Zinc/RING finger domain, C3HC4 (zinc finger)"/>
    <property type="match status" value="1"/>
</dbReference>
<name>T1G1S4_HELRO</name>
<feature type="domain" description="RING-type" evidence="13">
    <location>
        <begin position="33"/>
        <end position="74"/>
    </location>
</feature>
<evidence type="ECO:0000256" key="7">
    <source>
        <dbReference type="ARBA" id="ARBA00022771"/>
    </source>
</evidence>